<accession>A0A183LQM6</accession>
<keyword evidence="3" id="KW-1185">Reference proteome</keyword>
<name>A0A183LQM6_9TREM</name>
<dbReference type="AlphaFoldDB" id="A0A183LQM6"/>
<organism evidence="2 3">
    <name type="scientific">Schistosoma margrebowiei</name>
    <dbReference type="NCBI Taxonomy" id="48269"/>
    <lineage>
        <taxon>Eukaryota</taxon>
        <taxon>Metazoa</taxon>
        <taxon>Spiralia</taxon>
        <taxon>Lophotrochozoa</taxon>
        <taxon>Platyhelminthes</taxon>
        <taxon>Trematoda</taxon>
        <taxon>Digenea</taxon>
        <taxon>Strigeidida</taxon>
        <taxon>Schistosomatoidea</taxon>
        <taxon>Schistosomatidae</taxon>
        <taxon>Schistosoma</taxon>
    </lineage>
</organism>
<protein>
    <submittedName>
        <fullName evidence="2">Uncharacterized protein</fullName>
    </submittedName>
</protein>
<reference evidence="2 3" key="1">
    <citation type="submission" date="2018-11" db="EMBL/GenBank/DDBJ databases">
        <authorList>
            <consortium name="Pathogen Informatics"/>
        </authorList>
    </citation>
    <scope>NUCLEOTIDE SEQUENCE [LARGE SCALE GENOMIC DNA]</scope>
    <source>
        <strain evidence="2 3">Zambia</strain>
    </source>
</reference>
<dbReference type="Proteomes" id="UP000277204">
    <property type="component" value="Unassembled WGS sequence"/>
</dbReference>
<evidence type="ECO:0000256" key="1">
    <source>
        <dbReference type="SAM" id="MobiDB-lite"/>
    </source>
</evidence>
<proteinExistence type="predicted"/>
<evidence type="ECO:0000313" key="2">
    <source>
        <dbReference type="EMBL" id="VDO69421.1"/>
    </source>
</evidence>
<evidence type="ECO:0000313" key="3">
    <source>
        <dbReference type="Proteomes" id="UP000277204"/>
    </source>
</evidence>
<gene>
    <name evidence="2" type="ORF">SMRZ_LOCUS6101</name>
</gene>
<feature type="compositionally biased region" description="Pro residues" evidence="1">
    <location>
        <begin position="56"/>
        <end position="68"/>
    </location>
</feature>
<sequence>MEADMKRMNENWLELERKAQDRVGWRMLVGGLCSIGSYRRKNKITLNFMNGSRCSPSPPPPPPPPRPHPLPHRHHHHQQDYLNNEAYGLKKNSGKINAKPKR</sequence>
<feature type="region of interest" description="Disordered" evidence="1">
    <location>
        <begin position="49"/>
        <end position="102"/>
    </location>
</feature>
<dbReference type="EMBL" id="UZAI01002219">
    <property type="protein sequence ID" value="VDO69421.1"/>
    <property type="molecule type" value="Genomic_DNA"/>
</dbReference>